<keyword evidence="4" id="KW-1185">Reference proteome</keyword>
<dbReference type="OrthoDB" id="27140at2759"/>
<dbReference type="EMBL" id="KK120884">
    <property type="protein sequence ID" value="KFM79280.1"/>
    <property type="molecule type" value="Genomic_DNA"/>
</dbReference>
<reference evidence="3 4" key="1">
    <citation type="submission" date="2013-11" db="EMBL/GenBank/DDBJ databases">
        <title>Genome sequencing of Stegodyphus mimosarum.</title>
        <authorList>
            <person name="Bechsgaard J."/>
        </authorList>
    </citation>
    <scope>NUCLEOTIDE SEQUENCE [LARGE SCALE GENOMIC DNA]</scope>
</reference>
<organism evidence="3 4">
    <name type="scientific">Stegodyphus mimosarum</name>
    <name type="common">African social velvet spider</name>
    <dbReference type="NCBI Taxonomy" id="407821"/>
    <lineage>
        <taxon>Eukaryota</taxon>
        <taxon>Metazoa</taxon>
        <taxon>Ecdysozoa</taxon>
        <taxon>Arthropoda</taxon>
        <taxon>Chelicerata</taxon>
        <taxon>Arachnida</taxon>
        <taxon>Araneae</taxon>
        <taxon>Araneomorphae</taxon>
        <taxon>Entelegynae</taxon>
        <taxon>Eresoidea</taxon>
        <taxon>Eresidae</taxon>
        <taxon>Stegodyphus</taxon>
    </lineage>
</organism>
<dbReference type="InterPro" id="IPR000195">
    <property type="entry name" value="Rab-GAP-TBC_dom"/>
</dbReference>
<dbReference type="Gene3D" id="1.10.8.270">
    <property type="entry name" value="putative rabgap domain of human tbc1 domain family member 14 like domains"/>
    <property type="match status" value="1"/>
</dbReference>
<dbReference type="PROSITE" id="PS50086">
    <property type="entry name" value="TBC_RABGAP"/>
    <property type="match status" value="1"/>
</dbReference>
<protein>
    <submittedName>
        <fullName evidence="3">TBC1 domain family member 5</fullName>
    </submittedName>
</protein>
<dbReference type="SUPFAM" id="SSF47923">
    <property type="entry name" value="Ypt/Rab-GAP domain of gyp1p"/>
    <property type="match status" value="2"/>
</dbReference>
<dbReference type="STRING" id="407821.A0A087UPJ1"/>
<dbReference type="FunFam" id="1.10.472.80:FF:000038">
    <property type="entry name" value="TBC1 domain family member 5"/>
    <property type="match status" value="1"/>
</dbReference>
<dbReference type="PANTHER" id="PTHR22957">
    <property type="entry name" value="TBC1 DOMAIN FAMILY MEMBER GTPASE-ACTIVATING PROTEIN"/>
    <property type="match status" value="1"/>
</dbReference>
<evidence type="ECO:0000256" key="1">
    <source>
        <dbReference type="ARBA" id="ARBA00022468"/>
    </source>
</evidence>
<evidence type="ECO:0000313" key="3">
    <source>
        <dbReference type="EMBL" id="KFM79280.1"/>
    </source>
</evidence>
<feature type="domain" description="Rab-GAP TBC" evidence="2">
    <location>
        <begin position="35"/>
        <end position="311"/>
    </location>
</feature>
<proteinExistence type="predicted"/>
<dbReference type="OMA" id="PWNQYFQ"/>
<evidence type="ECO:0000313" key="4">
    <source>
        <dbReference type="Proteomes" id="UP000054359"/>
    </source>
</evidence>
<dbReference type="InterPro" id="IPR035969">
    <property type="entry name" value="Rab-GAP_TBC_sf"/>
</dbReference>
<feature type="non-terminal residue" evidence="3">
    <location>
        <position position="627"/>
    </location>
</feature>
<sequence>MDDMAENSYQQDWTSFFCKQNSLEQLRCSAAKGALKNSPFRSVCWKIFFECLPEDRNLWIDSTKLKRQYYEEILDKCRTNPRTSIDSMDINVNNPLSQSQQSPWNQYFQDSELKITIQQDVVRTFPEIEFFRSPKIQKMMISILFSYAREHPHASYKQGMHELLAPIIYVLHCDQQIYLHASKSQDLELDIHILLNQNYMEHDAFFLFCQLMEAVKDWYSLNESPYSKCATQISGEPFSQNIIFEASNSLAIKLKRIYELLRHHDEELFMFLEQMEIIPQIYGIRWLRLLFGREFALHDLLIVWDAIFADSISFCLVDYIFVAMLIAIRDSVLQSDYASCLSYLMHYPKVDVHYIINLALFLRNPKDKIKPERFSNHPLHVKTKSSLNKNLPRSMNLRQSTIVNAACSVSNKHFETRPKTLNITSINIPSLAVCALESATVVEADNHLKSSYLHKREYVSVSENQLECHDSSISRHEGTLQTNERKIQSFPFTNIQNVMEEGSHKCNASVFSQVLCHPDDKKNVSSVSDYREMVPIFPVSRIPVNIPSKECSAKRDFKPLLEINSAEELKMLKTELSEMKFMNEICVKQMTQHLEKLQESMVNQSLEHEDEILLAIAGLKRVRDILR</sequence>
<gene>
    <name evidence="3" type="ORF">X975_20466</name>
</gene>
<dbReference type="GO" id="GO:0005096">
    <property type="term" value="F:GTPase activator activity"/>
    <property type="evidence" value="ECO:0007669"/>
    <property type="project" value="UniProtKB-KW"/>
</dbReference>
<evidence type="ECO:0000259" key="2">
    <source>
        <dbReference type="PROSITE" id="PS50086"/>
    </source>
</evidence>
<accession>A0A087UPJ1</accession>
<keyword evidence="1" id="KW-0343">GTPase activation</keyword>
<dbReference type="PANTHER" id="PTHR22957:SF337">
    <property type="entry name" value="TBC1 DOMAIN FAMILY MEMBER 5"/>
    <property type="match status" value="1"/>
</dbReference>
<dbReference type="GO" id="GO:0005737">
    <property type="term" value="C:cytoplasm"/>
    <property type="evidence" value="ECO:0007669"/>
    <property type="project" value="UniProtKB-ARBA"/>
</dbReference>
<dbReference type="Gene3D" id="1.10.472.80">
    <property type="entry name" value="Ypt/Rab-GAP domain of gyp1p, domain 3"/>
    <property type="match status" value="1"/>
</dbReference>
<dbReference type="Pfam" id="PF00566">
    <property type="entry name" value="RabGAP-TBC"/>
    <property type="match status" value="1"/>
</dbReference>
<dbReference type="FunFam" id="1.10.8.270:FF:000011">
    <property type="entry name" value="TBC1 domain family member 5"/>
    <property type="match status" value="1"/>
</dbReference>
<dbReference type="Proteomes" id="UP000054359">
    <property type="component" value="Unassembled WGS sequence"/>
</dbReference>
<dbReference type="SMART" id="SM00164">
    <property type="entry name" value="TBC"/>
    <property type="match status" value="1"/>
</dbReference>
<dbReference type="AlphaFoldDB" id="A0A087UPJ1"/>
<name>A0A087UPJ1_STEMI</name>